<protein>
    <submittedName>
        <fullName evidence="2">Uncharacterized protein</fullName>
    </submittedName>
</protein>
<comment type="caution">
    <text evidence="2">The sequence shown here is derived from an EMBL/GenBank/DDBJ whole genome shotgun (WGS) entry which is preliminary data.</text>
</comment>
<name>A0A9N7YM02_PLEPL</name>
<evidence type="ECO:0000313" key="2">
    <source>
        <dbReference type="EMBL" id="CAB1436594.1"/>
    </source>
</evidence>
<accession>A0A9N7YM02</accession>
<sequence>DKRRVITPEPARGPPSSSSEGPPCTARGPIISSRSSITSSKRPPSLFFHLRGPPSQLEVLHQLSLSWCLHHTALLVLHPNTEASSGQPSRVTPRRSSITQSSRSLRAITQVVESASSSTDVEIHSGHPRSRSLITAVQSCMQQRCEASPRSPASLEKLSTSFIQL</sequence>
<organism evidence="2 3">
    <name type="scientific">Pleuronectes platessa</name>
    <name type="common">European plaice</name>
    <dbReference type="NCBI Taxonomy" id="8262"/>
    <lineage>
        <taxon>Eukaryota</taxon>
        <taxon>Metazoa</taxon>
        <taxon>Chordata</taxon>
        <taxon>Craniata</taxon>
        <taxon>Vertebrata</taxon>
        <taxon>Euteleostomi</taxon>
        <taxon>Actinopterygii</taxon>
        <taxon>Neopterygii</taxon>
        <taxon>Teleostei</taxon>
        <taxon>Neoteleostei</taxon>
        <taxon>Acanthomorphata</taxon>
        <taxon>Carangaria</taxon>
        <taxon>Pleuronectiformes</taxon>
        <taxon>Pleuronectoidei</taxon>
        <taxon>Pleuronectidae</taxon>
        <taxon>Pleuronectes</taxon>
    </lineage>
</organism>
<feature type="compositionally biased region" description="Low complexity" evidence="1">
    <location>
        <begin position="8"/>
        <end position="40"/>
    </location>
</feature>
<feature type="region of interest" description="Disordered" evidence="1">
    <location>
        <begin position="80"/>
        <end position="105"/>
    </location>
</feature>
<dbReference type="EMBL" id="CADEAL010001909">
    <property type="protein sequence ID" value="CAB1436594.1"/>
    <property type="molecule type" value="Genomic_DNA"/>
</dbReference>
<keyword evidence="3" id="KW-1185">Reference proteome</keyword>
<evidence type="ECO:0000256" key="1">
    <source>
        <dbReference type="SAM" id="MobiDB-lite"/>
    </source>
</evidence>
<dbReference type="Proteomes" id="UP001153269">
    <property type="component" value="Unassembled WGS sequence"/>
</dbReference>
<feature type="non-terminal residue" evidence="2">
    <location>
        <position position="1"/>
    </location>
</feature>
<reference evidence="2" key="1">
    <citation type="submission" date="2020-03" db="EMBL/GenBank/DDBJ databases">
        <authorList>
            <person name="Weist P."/>
        </authorList>
    </citation>
    <scope>NUCLEOTIDE SEQUENCE</scope>
</reference>
<feature type="region of interest" description="Disordered" evidence="1">
    <location>
        <begin position="1"/>
        <end position="40"/>
    </location>
</feature>
<gene>
    <name evidence="2" type="ORF">PLEPLA_LOCUS24627</name>
</gene>
<evidence type="ECO:0000313" key="3">
    <source>
        <dbReference type="Proteomes" id="UP001153269"/>
    </source>
</evidence>
<proteinExistence type="predicted"/>
<feature type="compositionally biased region" description="Polar residues" evidence="1">
    <location>
        <begin position="81"/>
        <end position="104"/>
    </location>
</feature>
<dbReference type="AlphaFoldDB" id="A0A9N7YM02"/>